<dbReference type="EMBL" id="FZQP02006904">
    <property type="protein sequence ID" value="VVD04864.1"/>
    <property type="molecule type" value="Genomic_DNA"/>
</dbReference>
<feature type="non-terminal residue" evidence="1">
    <location>
        <position position="1"/>
    </location>
</feature>
<sequence>PQEQSQTESM</sequence>
<proteinExistence type="predicted"/>
<evidence type="ECO:0000313" key="1">
    <source>
        <dbReference type="EMBL" id="VVD04864.1"/>
    </source>
</evidence>
<name>A0A5E4R4E8_9NEOP</name>
<gene>
    <name evidence="1" type="ORF">LSINAPIS_LOCUS14532</name>
</gene>
<dbReference type="Proteomes" id="UP000324832">
    <property type="component" value="Unassembled WGS sequence"/>
</dbReference>
<reference evidence="1 2" key="1">
    <citation type="submission" date="2017-07" db="EMBL/GenBank/DDBJ databases">
        <authorList>
            <person name="Talla V."/>
            <person name="Backstrom N."/>
        </authorList>
    </citation>
    <scope>NUCLEOTIDE SEQUENCE [LARGE SCALE GENOMIC DNA]</scope>
</reference>
<keyword evidence="2" id="KW-1185">Reference proteome</keyword>
<protein>
    <submittedName>
        <fullName evidence="1">Uncharacterized protein</fullName>
    </submittedName>
</protein>
<organism evidence="1 2">
    <name type="scientific">Leptidea sinapis</name>
    <dbReference type="NCBI Taxonomy" id="189913"/>
    <lineage>
        <taxon>Eukaryota</taxon>
        <taxon>Metazoa</taxon>
        <taxon>Ecdysozoa</taxon>
        <taxon>Arthropoda</taxon>
        <taxon>Hexapoda</taxon>
        <taxon>Insecta</taxon>
        <taxon>Pterygota</taxon>
        <taxon>Neoptera</taxon>
        <taxon>Endopterygota</taxon>
        <taxon>Lepidoptera</taxon>
        <taxon>Glossata</taxon>
        <taxon>Ditrysia</taxon>
        <taxon>Papilionoidea</taxon>
        <taxon>Pieridae</taxon>
        <taxon>Dismorphiinae</taxon>
        <taxon>Leptidea</taxon>
    </lineage>
</organism>
<evidence type="ECO:0000313" key="2">
    <source>
        <dbReference type="Proteomes" id="UP000324832"/>
    </source>
</evidence>
<accession>A0A5E4R4E8</accession>